<keyword evidence="2" id="KW-1185">Reference proteome</keyword>
<reference evidence="2" key="1">
    <citation type="journal article" date="2023" name="Hortic. Res.">
        <title>A chromosome-level phased genome enabling allele-level studies in sweet orange: a case study on citrus Huanglongbing tolerance.</title>
        <authorList>
            <person name="Wu B."/>
            <person name="Yu Q."/>
            <person name="Deng Z."/>
            <person name="Duan Y."/>
            <person name="Luo F."/>
            <person name="Gmitter F. Jr."/>
        </authorList>
    </citation>
    <scope>NUCLEOTIDE SEQUENCE [LARGE SCALE GENOMIC DNA]</scope>
    <source>
        <strain evidence="2">cv. Valencia</strain>
    </source>
</reference>
<evidence type="ECO:0000313" key="1">
    <source>
        <dbReference type="EMBL" id="KAH9699459.1"/>
    </source>
</evidence>
<organism evidence="1 2">
    <name type="scientific">Citrus sinensis</name>
    <name type="common">Sweet orange</name>
    <name type="synonym">Citrus aurantium var. sinensis</name>
    <dbReference type="NCBI Taxonomy" id="2711"/>
    <lineage>
        <taxon>Eukaryota</taxon>
        <taxon>Viridiplantae</taxon>
        <taxon>Streptophyta</taxon>
        <taxon>Embryophyta</taxon>
        <taxon>Tracheophyta</taxon>
        <taxon>Spermatophyta</taxon>
        <taxon>Magnoliopsida</taxon>
        <taxon>eudicotyledons</taxon>
        <taxon>Gunneridae</taxon>
        <taxon>Pentapetalae</taxon>
        <taxon>rosids</taxon>
        <taxon>malvids</taxon>
        <taxon>Sapindales</taxon>
        <taxon>Rutaceae</taxon>
        <taxon>Aurantioideae</taxon>
        <taxon>Citrus</taxon>
    </lineage>
</organism>
<comment type="caution">
    <text evidence="1">The sequence shown here is derived from an EMBL/GenBank/DDBJ whole genome shotgun (WGS) entry which is preliminary data.</text>
</comment>
<evidence type="ECO:0000313" key="2">
    <source>
        <dbReference type="Proteomes" id="UP000829398"/>
    </source>
</evidence>
<sequence length="730" mass="82794">MSDQRKRRPEISEACCQQPRPTAARAARVGSSVRGSRGQQRTLHAQQLPHARCKRAACAVAGSCSTRPAATACNQQREQGLPVALASVDVFRCDGGSKSASEMREQSLPFVEMAAGEDERKKNMILGFHSFYYKMSSINSLLIILVKNELTGENYLDWKRNLFNILTAKGSKYVLTQPCPHEPSLYDYRNQREPYEKLCEANKMAKRYILASISVALHKKHRSMETATEIMASLHQMFGQNTYFAREAALKRITDTKMEESTKVRDHVLKMMDYLNEVEIHGVQINDKSKINMTPNGVKPIGCKWIYKRKRGVDGRVETFKARLVAEGFTQKEGIDYEETFSPVAMLKSIRILLSIAAVLDYEIWQMDVKTAFLNGHLEENIHIQQPDGFIQKGQEHMVCKLQRSINGLKQASRSWNIRFDQAIKSLGFIQNIDEPCVYKKIQGKFVAFLVLCVDNILLIGNDIGVLTTIKIWLAKQFDMKDLRETSYILGIKLLRDRKNKTLALSQAVYIDKILARFSMENSKTGLLPFRHGITFSKDQSPKTSEEIERMRRVPYAEAVGSLMYAMLCTRPDICFAVGMVSRYQFNPGPQYWTAVKHIIKYLKRTKNYMLVYSGDELILVGYTDSDFMSDKNSRKSTSGYVCTLGSGAISWMSVKQSCITDSTTKVEYVATSEAAKEAIWLRKFLRNLEVVPVVTAPLKLLCDNGGEVAQSKEPRNRKKQNILKGSIIL</sequence>
<protein>
    <submittedName>
        <fullName evidence="1">Uncharacterized protein</fullName>
    </submittedName>
</protein>
<dbReference type="Proteomes" id="UP000829398">
    <property type="component" value="Chromosome 8"/>
</dbReference>
<accession>A0ACB8IQV5</accession>
<proteinExistence type="predicted"/>
<name>A0ACB8IQV5_CITSI</name>
<dbReference type="EMBL" id="CM039177">
    <property type="protein sequence ID" value="KAH9699459.1"/>
    <property type="molecule type" value="Genomic_DNA"/>
</dbReference>
<gene>
    <name evidence="1" type="ORF">KPL71_024357</name>
</gene>